<feature type="compositionally biased region" description="Basic and acidic residues" evidence="1">
    <location>
        <begin position="9"/>
        <end position="20"/>
    </location>
</feature>
<feature type="region of interest" description="Disordered" evidence="1">
    <location>
        <begin position="1"/>
        <end position="81"/>
    </location>
</feature>
<comment type="caution">
    <text evidence="2">The sequence shown here is derived from an EMBL/GenBank/DDBJ whole genome shotgun (WGS) entry which is preliminary data.</text>
</comment>
<proteinExistence type="predicted"/>
<feature type="compositionally biased region" description="Basic and acidic residues" evidence="1">
    <location>
        <begin position="43"/>
        <end position="55"/>
    </location>
</feature>
<protein>
    <submittedName>
        <fullName evidence="2">Uncharacterized protein</fullName>
    </submittedName>
</protein>
<evidence type="ECO:0000313" key="2">
    <source>
        <dbReference type="EMBL" id="KAJ7422943.1"/>
    </source>
</evidence>
<sequence>MCWRKRRASKGEYKEERQKGIDSTQRGAKALGQQELKGVGSVWEERTEEQGRVQEGEEEEGFEVDNTNTRLGKGPEVQGKG</sequence>
<name>A0ABQ9DIL9_9PASS</name>
<dbReference type="EMBL" id="WHWB01032923">
    <property type="protein sequence ID" value="KAJ7422943.1"/>
    <property type="molecule type" value="Genomic_DNA"/>
</dbReference>
<organism evidence="2 3">
    <name type="scientific">Willisornis vidua</name>
    <name type="common">Xingu scale-backed antbird</name>
    <dbReference type="NCBI Taxonomy" id="1566151"/>
    <lineage>
        <taxon>Eukaryota</taxon>
        <taxon>Metazoa</taxon>
        <taxon>Chordata</taxon>
        <taxon>Craniata</taxon>
        <taxon>Vertebrata</taxon>
        <taxon>Euteleostomi</taxon>
        <taxon>Archelosauria</taxon>
        <taxon>Archosauria</taxon>
        <taxon>Dinosauria</taxon>
        <taxon>Saurischia</taxon>
        <taxon>Theropoda</taxon>
        <taxon>Coelurosauria</taxon>
        <taxon>Aves</taxon>
        <taxon>Neognathae</taxon>
        <taxon>Neoaves</taxon>
        <taxon>Telluraves</taxon>
        <taxon>Australaves</taxon>
        <taxon>Passeriformes</taxon>
        <taxon>Thamnophilidae</taxon>
        <taxon>Willisornis</taxon>
    </lineage>
</organism>
<keyword evidence="3" id="KW-1185">Reference proteome</keyword>
<dbReference type="Proteomes" id="UP001145742">
    <property type="component" value="Unassembled WGS sequence"/>
</dbReference>
<gene>
    <name evidence="2" type="ORF">WISP_35788</name>
</gene>
<accession>A0ABQ9DIL9</accession>
<evidence type="ECO:0000256" key="1">
    <source>
        <dbReference type="SAM" id="MobiDB-lite"/>
    </source>
</evidence>
<reference evidence="2" key="1">
    <citation type="submission" date="2019-10" db="EMBL/GenBank/DDBJ databases">
        <authorList>
            <person name="Soares A.E.R."/>
            <person name="Aleixo A."/>
            <person name="Schneider P."/>
            <person name="Miyaki C.Y."/>
            <person name="Schneider M.P."/>
            <person name="Mello C."/>
            <person name="Vasconcelos A.T.R."/>
        </authorList>
    </citation>
    <scope>NUCLEOTIDE SEQUENCE</scope>
    <source>
        <tissue evidence="2">Muscle</tissue>
    </source>
</reference>
<evidence type="ECO:0000313" key="3">
    <source>
        <dbReference type="Proteomes" id="UP001145742"/>
    </source>
</evidence>